<comment type="caution">
    <text evidence="2">The sequence shown here is derived from an EMBL/GenBank/DDBJ whole genome shotgun (WGS) entry which is preliminary data.</text>
</comment>
<dbReference type="Proteomes" id="UP000012089">
    <property type="component" value="Unassembled WGS sequence"/>
</dbReference>
<evidence type="ECO:0000256" key="1">
    <source>
        <dbReference type="SAM" id="Phobius"/>
    </source>
</evidence>
<gene>
    <name evidence="2" type="ORF">LEP1GSC158_3432</name>
</gene>
<organism evidence="2 3">
    <name type="scientific">Leptospira interrogans serovar Zanoni str. LT2156</name>
    <dbReference type="NCBI Taxonomy" id="1001601"/>
    <lineage>
        <taxon>Bacteria</taxon>
        <taxon>Pseudomonadati</taxon>
        <taxon>Spirochaetota</taxon>
        <taxon>Spirochaetia</taxon>
        <taxon>Leptospirales</taxon>
        <taxon>Leptospiraceae</taxon>
        <taxon>Leptospira</taxon>
    </lineage>
</organism>
<keyword evidence="1" id="KW-0812">Transmembrane</keyword>
<feature type="transmembrane region" description="Helical" evidence="1">
    <location>
        <begin position="16"/>
        <end position="37"/>
    </location>
</feature>
<accession>M6HQM2</accession>
<feature type="transmembrane region" description="Helical" evidence="1">
    <location>
        <begin position="141"/>
        <end position="163"/>
    </location>
</feature>
<dbReference type="EMBL" id="AFMF02000014">
    <property type="protein sequence ID" value="EMM97687.1"/>
    <property type="molecule type" value="Genomic_DNA"/>
</dbReference>
<dbReference type="AlphaFoldDB" id="M6HQM2"/>
<proteinExistence type="predicted"/>
<feature type="transmembrane region" description="Helical" evidence="1">
    <location>
        <begin position="169"/>
        <end position="188"/>
    </location>
</feature>
<reference evidence="2 3" key="1">
    <citation type="submission" date="2013-01" db="EMBL/GenBank/DDBJ databases">
        <authorList>
            <person name="Harkins D.M."/>
            <person name="Durkin A.S."/>
            <person name="Brinkac L.M."/>
            <person name="Haft D.H."/>
            <person name="Selengut J.D."/>
            <person name="Sanka R."/>
            <person name="DePew J."/>
            <person name="Purushe J."/>
            <person name="Tulsiani S.M."/>
            <person name="Graham G.C."/>
            <person name="Burns M.-A."/>
            <person name="Dohnt M.F."/>
            <person name="Smythe L.D."/>
            <person name="McKay D.B."/>
            <person name="Craig S.B."/>
            <person name="Vinetz J.M."/>
            <person name="Sutton G.G."/>
            <person name="Nierman W.C."/>
            <person name="Fouts D.E."/>
        </authorList>
    </citation>
    <scope>NUCLEOTIDE SEQUENCE [LARGE SCALE GENOMIC DNA]</scope>
    <source>
        <strain evidence="2 3">LT2156</strain>
    </source>
</reference>
<protein>
    <submittedName>
        <fullName evidence="2">Uncharacterized protein</fullName>
    </submittedName>
</protein>
<keyword evidence="1" id="KW-1133">Transmembrane helix</keyword>
<sequence>MIDLLKQIVIFLRSFGLNYVFFLIIILFITLLIFPFLDSSIYRFHRLEYKVDILSKLAKIDKKTISADPRLKVSYEKLLDEMDEYQFSYPSYLKQYFHESHADQLCISILKFASGSLLIIFLIIVLAYANDFDNTKEKIHSLGFLIIIGVSSGFINYCLPTFLYKELNYIIGVLIQIIFVTSIFLKFSQLNSIQDQSKN</sequence>
<keyword evidence="1" id="KW-0472">Membrane</keyword>
<name>M6HQM2_LEPIR</name>
<feature type="transmembrane region" description="Helical" evidence="1">
    <location>
        <begin position="109"/>
        <end position="129"/>
    </location>
</feature>
<evidence type="ECO:0000313" key="3">
    <source>
        <dbReference type="Proteomes" id="UP000012089"/>
    </source>
</evidence>
<evidence type="ECO:0000313" key="2">
    <source>
        <dbReference type="EMBL" id="EMM97687.1"/>
    </source>
</evidence>